<dbReference type="Proteomes" id="UP000576393">
    <property type="component" value="Unassembled WGS sequence"/>
</dbReference>
<evidence type="ECO:0000313" key="2">
    <source>
        <dbReference type="EMBL" id="NYF40816.1"/>
    </source>
</evidence>
<gene>
    <name evidence="2" type="ORF">HDA43_002975</name>
</gene>
<evidence type="ECO:0000256" key="1">
    <source>
        <dbReference type="SAM" id="Phobius"/>
    </source>
</evidence>
<organism evidence="2 3">
    <name type="scientific">Streptosporangium sandarakinum</name>
    <dbReference type="NCBI Taxonomy" id="1260955"/>
    <lineage>
        <taxon>Bacteria</taxon>
        <taxon>Bacillati</taxon>
        <taxon>Actinomycetota</taxon>
        <taxon>Actinomycetes</taxon>
        <taxon>Streptosporangiales</taxon>
        <taxon>Streptosporangiaceae</taxon>
        <taxon>Streptosporangium</taxon>
    </lineage>
</organism>
<protein>
    <submittedName>
        <fullName evidence="2">Uncharacterized protein</fullName>
    </submittedName>
</protein>
<accession>A0A852UYR9</accession>
<comment type="caution">
    <text evidence="2">The sequence shown here is derived from an EMBL/GenBank/DDBJ whole genome shotgun (WGS) entry which is preliminary data.</text>
</comment>
<feature type="transmembrane region" description="Helical" evidence="1">
    <location>
        <begin position="135"/>
        <end position="152"/>
    </location>
</feature>
<dbReference type="EMBL" id="JACCCO010000001">
    <property type="protein sequence ID" value="NYF40816.1"/>
    <property type="molecule type" value="Genomic_DNA"/>
</dbReference>
<feature type="transmembrane region" description="Helical" evidence="1">
    <location>
        <begin position="112"/>
        <end position="129"/>
    </location>
</feature>
<sequence length="315" mass="33211">MGGKADAGWTAPLGQIAGVWLVGSLLGPLLLEAGAMVLFGGHPLLLALPAALMVGTLYLVARLTPRGSALTSRRAGGRLSWSALVLLVGAAGWAGGAWATSDLDLPFGRQPLMTLACGLPFALAAGLLSRRAVSLGAVVVTVALAATGTHLADRQRADGEEKAIAARLDPVRDLLYVVDVPGYRVARDSSGVSAFFEPVDQKVVRVWQDHTISLTAERGEPATATCPKTFLSAPLGRDERPRCVLERPGLWYLTGRIPEPKWGCPCGLRGYVRQDGGVLVSVLSSDTVSRDVLRAAVLGARRPTDDEARRLVRPS</sequence>
<keyword evidence="3" id="KW-1185">Reference proteome</keyword>
<reference evidence="2 3" key="1">
    <citation type="submission" date="2020-07" db="EMBL/GenBank/DDBJ databases">
        <title>Sequencing the genomes of 1000 actinobacteria strains.</title>
        <authorList>
            <person name="Klenk H.-P."/>
        </authorList>
    </citation>
    <scope>NUCLEOTIDE SEQUENCE [LARGE SCALE GENOMIC DNA]</scope>
    <source>
        <strain evidence="2 3">DSM 45763</strain>
    </source>
</reference>
<dbReference type="RefSeq" id="WP_179821011.1">
    <property type="nucleotide sequence ID" value="NZ_JACCCO010000001.1"/>
</dbReference>
<feature type="transmembrane region" description="Helical" evidence="1">
    <location>
        <begin position="43"/>
        <end position="61"/>
    </location>
</feature>
<evidence type="ECO:0000313" key="3">
    <source>
        <dbReference type="Proteomes" id="UP000576393"/>
    </source>
</evidence>
<keyword evidence="1" id="KW-0472">Membrane</keyword>
<proteinExistence type="predicted"/>
<dbReference type="AlphaFoldDB" id="A0A852UYR9"/>
<name>A0A852UYR9_9ACTN</name>
<keyword evidence="1" id="KW-1133">Transmembrane helix</keyword>
<keyword evidence="1" id="KW-0812">Transmembrane</keyword>
<feature type="transmembrane region" description="Helical" evidence="1">
    <location>
        <begin position="81"/>
        <end position="100"/>
    </location>
</feature>
<feature type="transmembrane region" description="Helical" evidence="1">
    <location>
        <begin position="12"/>
        <end position="31"/>
    </location>
</feature>